<keyword evidence="5" id="KW-0479">Metal-binding</keyword>
<organism evidence="10">
    <name type="scientific">Amphimedon queenslandica</name>
    <name type="common">Sponge</name>
    <dbReference type="NCBI Taxonomy" id="400682"/>
    <lineage>
        <taxon>Eukaryota</taxon>
        <taxon>Metazoa</taxon>
        <taxon>Porifera</taxon>
        <taxon>Demospongiae</taxon>
        <taxon>Heteroscleromorpha</taxon>
        <taxon>Haplosclerida</taxon>
        <taxon>Niphatidae</taxon>
        <taxon>Amphimedon</taxon>
    </lineage>
</organism>
<comment type="similarity">
    <text evidence="8">Belongs to the IspF family.</text>
</comment>
<dbReference type="SUPFAM" id="SSF69765">
    <property type="entry name" value="IpsF-like"/>
    <property type="match status" value="1"/>
</dbReference>
<evidence type="ECO:0000259" key="9">
    <source>
        <dbReference type="Pfam" id="PF02542"/>
    </source>
</evidence>
<evidence type="ECO:0000256" key="4">
    <source>
        <dbReference type="ARBA" id="ARBA00012579"/>
    </source>
</evidence>
<evidence type="ECO:0000313" key="10">
    <source>
        <dbReference type="EnsemblMetazoa" id="Aqu2.1.34881_001"/>
    </source>
</evidence>
<protein>
    <recommendedName>
        <fullName evidence="4 8">2-C-methyl-D-erythritol 2,4-cyclodiphosphate synthase</fullName>
        <ecNumber evidence="4 8">4.6.1.12</ecNumber>
    </recommendedName>
</protein>
<sequence>MSEKPPLMRIGHGFDIHRLASPEVAKQGCVIGGVKIDGFSKGTIAHSDGDVLYHSLTDAILGAIGKPDIGQLFPDNDEQWKGASSEVFVLEAVRLMREAKYEIANVDVTLILQEPRVSPHKERMMDNLSRVLSVSRNCVNVKARTHERLDSIGQGEAMSCHTVVLLQHQ</sequence>
<dbReference type="GO" id="GO:0046872">
    <property type="term" value="F:metal ion binding"/>
    <property type="evidence" value="ECO:0007669"/>
    <property type="project" value="UniProtKB-KW"/>
</dbReference>
<accession>A0A1X7V4I2</accession>
<dbReference type="NCBIfam" id="TIGR00151">
    <property type="entry name" value="ispF"/>
    <property type="match status" value="1"/>
</dbReference>
<evidence type="ECO:0000256" key="8">
    <source>
        <dbReference type="RuleBase" id="RU004395"/>
    </source>
</evidence>
<dbReference type="InterPro" id="IPR003526">
    <property type="entry name" value="MECDP_synthase"/>
</dbReference>
<reference evidence="10" key="1">
    <citation type="submission" date="2017-05" db="UniProtKB">
        <authorList>
            <consortium name="EnsemblMetazoa"/>
        </authorList>
    </citation>
    <scope>IDENTIFICATION</scope>
</reference>
<dbReference type="InterPro" id="IPR020555">
    <property type="entry name" value="MECDP_synthase_CS"/>
</dbReference>
<dbReference type="InParanoid" id="A0A1X7V4I2"/>
<dbReference type="PANTHER" id="PTHR43181:SF1">
    <property type="entry name" value="2-C-METHYL-D-ERYTHRITOL 2,4-CYCLODIPHOSPHATE SYNTHASE, CHLOROPLASTIC"/>
    <property type="match status" value="1"/>
</dbReference>
<dbReference type="GO" id="GO:0016114">
    <property type="term" value="P:terpenoid biosynthetic process"/>
    <property type="evidence" value="ECO:0007669"/>
    <property type="project" value="InterPro"/>
</dbReference>
<dbReference type="PANTHER" id="PTHR43181">
    <property type="entry name" value="2-C-METHYL-D-ERYTHRITOL 2,4-CYCLODIPHOSPHATE SYNTHASE, CHLOROPLASTIC"/>
    <property type="match status" value="1"/>
</dbReference>
<dbReference type="Pfam" id="PF02542">
    <property type="entry name" value="YgbB"/>
    <property type="match status" value="1"/>
</dbReference>
<proteinExistence type="inferred from homology"/>
<keyword evidence="7 8" id="KW-0456">Lyase</keyword>
<comment type="catalytic activity">
    <reaction evidence="1 8">
        <text>4-CDP-2-C-methyl-D-erythritol 2-phosphate = 2-C-methyl-D-erythritol 2,4-cyclic diphosphate + CMP</text>
        <dbReference type="Rhea" id="RHEA:23864"/>
        <dbReference type="ChEBI" id="CHEBI:57919"/>
        <dbReference type="ChEBI" id="CHEBI:58483"/>
        <dbReference type="ChEBI" id="CHEBI:60377"/>
        <dbReference type="EC" id="4.6.1.12"/>
    </reaction>
</comment>
<evidence type="ECO:0000256" key="6">
    <source>
        <dbReference type="ARBA" id="ARBA00023229"/>
    </source>
</evidence>
<name>A0A1X7V4I2_AMPQE</name>
<dbReference type="Gene3D" id="3.30.1330.50">
    <property type="entry name" value="2-C-methyl-D-erythritol 2,4-cyclodiphosphate synthase"/>
    <property type="match status" value="1"/>
</dbReference>
<dbReference type="HAMAP" id="MF_00107">
    <property type="entry name" value="IspF"/>
    <property type="match status" value="1"/>
</dbReference>
<feature type="domain" description="2-C-methyl-D-erythritol 2,4-cyclodiphosphate synthase" evidence="9">
    <location>
        <begin position="8"/>
        <end position="166"/>
    </location>
</feature>
<comment type="pathway">
    <text evidence="3">Isoprenoid biosynthesis; isopentenyl diphosphate biosynthesis via DXP pathway; isopentenyl diphosphate from 1-deoxy-D-xylulose 5-phosphate: step 4/6.</text>
</comment>
<dbReference type="GO" id="GO:0019288">
    <property type="term" value="P:isopentenyl diphosphate biosynthetic process, methylerythritol 4-phosphate pathway"/>
    <property type="evidence" value="ECO:0007669"/>
    <property type="project" value="UniProtKB-UniPathway"/>
</dbReference>
<evidence type="ECO:0000256" key="2">
    <source>
        <dbReference type="ARBA" id="ARBA00001968"/>
    </source>
</evidence>
<keyword evidence="6 8" id="KW-0414">Isoprene biosynthesis</keyword>
<dbReference type="EnsemblMetazoa" id="Aqu2.1.34881_001">
    <property type="protein sequence ID" value="Aqu2.1.34881_001"/>
    <property type="gene ID" value="Aqu2.1.34881"/>
</dbReference>
<evidence type="ECO:0000256" key="3">
    <source>
        <dbReference type="ARBA" id="ARBA00004709"/>
    </source>
</evidence>
<dbReference type="UniPathway" id="UPA00056">
    <property type="reaction ID" value="UER00095"/>
</dbReference>
<evidence type="ECO:0000256" key="5">
    <source>
        <dbReference type="ARBA" id="ARBA00022723"/>
    </source>
</evidence>
<dbReference type="PROSITE" id="PS01350">
    <property type="entry name" value="ISPF"/>
    <property type="match status" value="1"/>
</dbReference>
<evidence type="ECO:0000256" key="7">
    <source>
        <dbReference type="ARBA" id="ARBA00023239"/>
    </source>
</evidence>
<evidence type="ECO:0000256" key="1">
    <source>
        <dbReference type="ARBA" id="ARBA00000200"/>
    </source>
</evidence>
<dbReference type="InterPro" id="IPR036571">
    <property type="entry name" value="MECDP_synthase_sf"/>
</dbReference>
<dbReference type="GO" id="GO:0008685">
    <property type="term" value="F:2-C-methyl-D-erythritol 2,4-cyclodiphosphate synthase activity"/>
    <property type="evidence" value="ECO:0007669"/>
    <property type="project" value="UniProtKB-EC"/>
</dbReference>
<dbReference type="AlphaFoldDB" id="A0A1X7V4I2"/>
<dbReference type="FunFam" id="3.30.1330.50:FF:000003">
    <property type="entry name" value="2-C-methyl-D-erythritol 2,4-cyclodiphosphate synthase"/>
    <property type="match status" value="1"/>
</dbReference>
<dbReference type="STRING" id="400682.A0A1X7V4I2"/>
<dbReference type="CDD" id="cd00554">
    <property type="entry name" value="MECDP_synthase"/>
    <property type="match status" value="1"/>
</dbReference>
<comment type="cofactor">
    <cofactor evidence="2">
        <name>a divalent metal cation</name>
        <dbReference type="ChEBI" id="CHEBI:60240"/>
    </cofactor>
</comment>
<dbReference type="EC" id="4.6.1.12" evidence="4 8"/>